<evidence type="ECO:0000256" key="7">
    <source>
        <dbReference type="SAM" id="MobiDB-lite"/>
    </source>
</evidence>
<dbReference type="Gene3D" id="1.20.120.1750">
    <property type="match status" value="1"/>
</dbReference>
<gene>
    <name evidence="9" type="ORF">CLAFUR5_14382</name>
</gene>
<keyword evidence="2" id="KW-0479">Metal-binding</keyword>
<dbReference type="GO" id="GO:0008270">
    <property type="term" value="F:zinc ion binding"/>
    <property type="evidence" value="ECO:0007669"/>
    <property type="project" value="UniProtKB-KW"/>
</dbReference>
<dbReference type="PROSITE" id="PS51873">
    <property type="entry name" value="TRIAD"/>
    <property type="match status" value="1"/>
</dbReference>
<dbReference type="GeneID" id="71994260"/>
<dbReference type="GO" id="GO:0016567">
    <property type="term" value="P:protein ubiquitination"/>
    <property type="evidence" value="ECO:0007669"/>
    <property type="project" value="InterPro"/>
</dbReference>
<keyword evidence="6" id="KW-0862">Zinc</keyword>
<dbReference type="InterPro" id="IPR031127">
    <property type="entry name" value="E3_UB_ligase_RBR"/>
</dbReference>
<keyword evidence="10" id="KW-1185">Reference proteome</keyword>
<name>A0A9Q8UWL2_PASFU</name>
<dbReference type="GO" id="GO:0004842">
    <property type="term" value="F:ubiquitin-protein transferase activity"/>
    <property type="evidence" value="ECO:0007669"/>
    <property type="project" value="InterPro"/>
</dbReference>
<dbReference type="RefSeq" id="XP_047769471.1">
    <property type="nucleotide sequence ID" value="XM_047913530.1"/>
</dbReference>
<evidence type="ECO:0000256" key="4">
    <source>
        <dbReference type="ARBA" id="ARBA00022771"/>
    </source>
</evidence>
<keyword evidence="5" id="KW-0833">Ubl conjugation pathway</keyword>
<evidence type="ECO:0000256" key="2">
    <source>
        <dbReference type="ARBA" id="ARBA00022723"/>
    </source>
</evidence>
<proteinExistence type="predicted"/>
<sequence length="428" mass="47462">MFTTSWPYSNGGDGDSQPLSNTANTPTPAAAETFECGICANDECKGNPYIADGSPVCKECVIENLVPQFQKALEFEDSYPPPWGSAILDVTAFEDVLGEDFVARYKAQEEKYKIPIDKRRYCKNTLDAGEECNAILLPGKPDLPSNGQNFSCSKCLKSSCRDCDLPIQEGHVCLPVDGVVGRQIDAYDGLKRGRDYQECPGCGLKCELSEACNHMVCPRPHCRTNFCFICGVEAGPQPGHWTARGCPRWGQPREEVVAHEARQPDDARAREVVAQVQGAIGRQLIQEGGWIWGFDDDAFPSMVTRLVSPIPGCDTDVLICSSLFVETLVRYYGGVMMPITIMDERDHRAWYLIGYTGRFPERDGEDFTVTNATMVGVAPYGRQEWETDLVFTVERSIRQALALSPEGLNTIVEMIYHMTGLDTMTWDA</sequence>
<keyword evidence="1" id="KW-0808">Transferase</keyword>
<evidence type="ECO:0000256" key="1">
    <source>
        <dbReference type="ARBA" id="ARBA00022679"/>
    </source>
</evidence>
<feature type="domain" description="RING-type" evidence="8">
    <location>
        <begin position="32"/>
        <end position="250"/>
    </location>
</feature>
<feature type="region of interest" description="Disordered" evidence="7">
    <location>
        <begin position="1"/>
        <end position="26"/>
    </location>
</feature>
<reference evidence="9" key="2">
    <citation type="journal article" date="2022" name="Microb. Genom.">
        <title>A chromosome-scale genome assembly of the tomato pathogen Cladosporium fulvum reveals a compartmentalized genome architecture and the presence of a dispensable chromosome.</title>
        <authorList>
            <person name="Zaccaron A.Z."/>
            <person name="Chen L.H."/>
            <person name="Samaras A."/>
            <person name="Stergiopoulos I."/>
        </authorList>
    </citation>
    <scope>NUCLEOTIDE SEQUENCE</scope>
    <source>
        <strain evidence="9">Race5_Kim</strain>
    </source>
</reference>
<evidence type="ECO:0000259" key="8">
    <source>
        <dbReference type="PROSITE" id="PS51873"/>
    </source>
</evidence>
<organism evidence="9 10">
    <name type="scientific">Passalora fulva</name>
    <name type="common">Tomato leaf mold</name>
    <name type="synonym">Cladosporium fulvum</name>
    <dbReference type="NCBI Taxonomy" id="5499"/>
    <lineage>
        <taxon>Eukaryota</taxon>
        <taxon>Fungi</taxon>
        <taxon>Dikarya</taxon>
        <taxon>Ascomycota</taxon>
        <taxon>Pezizomycotina</taxon>
        <taxon>Dothideomycetes</taxon>
        <taxon>Dothideomycetidae</taxon>
        <taxon>Mycosphaerellales</taxon>
        <taxon>Mycosphaerellaceae</taxon>
        <taxon>Fulvia</taxon>
    </lineage>
</organism>
<dbReference type="SUPFAM" id="SSF57850">
    <property type="entry name" value="RING/U-box"/>
    <property type="match status" value="1"/>
</dbReference>
<evidence type="ECO:0000313" key="10">
    <source>
        <dbReference type="Proteomes" id="UP000756132"/>
    </source>
</evidence>
<keyword evidence="4" id="KW-0863">Zinc-finger</keyword>
<dbReference type="PANTHER" id="PTHR11685">
    <property type="entry name" value="RBR FAMILY RING FINGER AND IBR DOMAIN-CONTAINING"/>
    <property type="match status" value="1"/>
</dbReference>
<protein>
    <recommendedName>
        <fullName evidence="8">RING-type domain-containing protein</fullName>
    </recommendedName>
</protein>
<accession>A0A9Q8UWL2</accession>
<dbReference type="OrthoDB" id="10009520at2759"/>
<dbReference type="EMBL" id="CP090175">
    <property type="protein sequence ID" value="UJO25105.1"/>
    <property type="molecule type" value="Genomic_DNA"/>
</dbReference>
<dbReference type="InterPro" id="IPR044066">
    <property type="entry name" value="TRIAD_supradom"/>
</dbReference>
<evidence type="ECO:0000256" key="6">
    <source>
        <dbReference type="ARBA" id="ARBA00022833"/>
    </source>
</evidence>
<evidence type="ECO:0000313" key="9">
    <source>
        <dbReference type="EMBL" id="UJO25105.1"/>
    </source>
</evidence>
<evidence type="ECO:0000256" key="3">
    <source>
        <dbReference type="ARBA" id="ARBA00022737"/>
    </source>
</evidence>
<reference evidence="9" key="1">
    <citation type="submission" date="2021-12" db="EMBL/GenBank/DDBJ databases">
        <authorList>
            <person name="Zaccaron A."/>
            <person name="Stergiopoulos I."/>
        </authorList>
    </citation>
    <scope>NUCLEOTIDE SEQUENCE</scope>
    <source>
        <strain evidence="9">Race5_Kim</strain>
    </source>
</reference>
<dbReference type="KEGG" id="ffu:CLAFUR5_14382"/>
<dbReference type="Proteomes" id="UP000756132">
    <property type="component" value="Chromosome 13"/>
</dbReference>
<keyword evidence="3" id="KW-0677">Repeat</keyword>
<dbReference type="AlphaFoldDB" id="A0A9Q8UWL2"/>
<evidence type="ECO:0000256" key="5">
    <source>
        <dbReference type="ARBA" id="ARBA00022786"/>
    </source>
</evidence>